<evidence type="ECO:0000313" key="1">
    <source>
        <dbReference type="EMBL" id="SIS51026.1"/>
    </source>
</evidence>
<accession>A0A1N7JP55</accession>
<dbReference type="Proteomes" id="UP000186098">
    <property type="component" value="Unassembled WGS sequence"/>
</dbReference>
<name>A0A1N7JP55_9RHOB</name>
<organism evidence="1 2">
    <name type="scientific">Phaeovulum vinaykumarii</name>
    <dbReference type="NCBI Taxonomy" id="407234"/>
    <lineage>
        <taxon>Bacteria</taxon>
        <taxon>Pseudomonadati</taxon>
        <taxon>Pseudomonadota</taxon>
        <taxon>Alphaproteobacteria</taxon>
        <taxon>Rhodobacterales</taxon>
        <taxon>Paracoccaceae</taxon>
        <taxon>Phaeovulum</taxon>
    </lineage>
</organism>
<reference evidence="2" key="1">
    <citation type="submission" date="2017-01" db="EMBL/GenBank/DDBJ databases">
        <authorList>
            <person name="Varghese N."/>
            <person name="Submissions S."/>
        </authorList>
    </citation>
    <scope>NUCLEOTIDE SEQUENCE [LARGE SCALE GENOMIC DNA]</scope>
    <source>
        <strain evidence="2">DSM 18714</strain>
    </source>
</reference>
<keyword evidence="2" id="KW-1185">Reference proteome</keyword>
<dbReference type="OrthoDB" id="8481040at2"/>
<evidence type="ECO:0000313" key="2">
    <source>
        <dbReference type="Proteomes" id="UP000186098"/>
    </source>
</evidence>
<gene>
    <name evidence="1" type="ORF">SAMN05421795_101204</name>
</gene>
<dbReference type="RefSeq" id="WP_143524385.1">
    <property type="nucleotide sequence ID" value="NZ_FTOM01000001.1"/>
</dbReference>
<protein>
    <submittedName>
        <fullName evidence="1">Uncharacterized protein</fullName>
    </submittedName>
</protein>
<sequence length="356" mass="40643">MYIDFYGRKTSERPSAGHFEKAHGGIWHLVNPSLPVDELMSTLEDINLKVLQGLFSDPSIFWDSLASFNFDLMHAGLDPEARASRDEFNDFFRSASNDAQKLILYYSVRGYNRAAQNMLNHVVIGLGDAYELLSRDNLDDSIPLDIQSCGGEHYRNLSSPTCFRIWEKFSFCIEKILSFLDFLSKYIAEISEMHCKKITGRLNTYSVTFGGWRKIKLAKDTALCDLTDELRLLTALRDETVHNGTIDHFSRIYEHAINSKVQSRFLLLPDHEGGRILTAAGRRRFFRQDNHLNAILPGAVHRVLNDTLLSLRTVDTRMPTVWDDPSSYYDRYKELHETLDAAGKVGAFVKFKATDA</sequence>
<dbReference type="EMBL" id="FTOM01000001">
    <property type="protein sequence ID" value="SIS51026.1"/>
    <property type="molecule type" value="Genomic_DNA"/>
</dbReference>
<proteinExistence type="predicted"/>
<dbReference type="AlphaFoldDB" id="A0A1N7JP55"/>